<dbReference type="EMBL" id="RRCT01000001">
    <property type="protein sequence ID" value="RQW76168.1"/>
    <property type="molecule type" value="Genomic_DNA"/>
</dbReference>
<comment type="caution">
    <text evidence="2">The sequence shown here is derived from an EMBL/GenBank/DDBJ whole genome shotgun (WGS) entry which is preliminary data.</text>
</comment>
<dbReference type="Pfam" id="PF14192">
    <property type="entry name" value="DUF4314"/>
    <property type="match status" value="1"/>
</dbReference>
<sequence>MRVAKRISDEFKRKIEERKETFKSGARIVVVETIDDPTPLPKGLEGTVRFVDDIGSIHPIWDNGSTLAALLEDKIKLI</sequence>
<dbReference type="InterPro" id="IPR025463">
    <property type="entry name" value="DUF4314"/>
</dbReference>
<protein>
    <submittedName>
        <fullName evidence="2">DUF4314 domain-containing protein</fullName>
    </submittedName>
</protein>
<proteinExistence type="predicted"/>
<reference evidence="2 3" key="1">
    <citation type="journal article" date="2013" name="J. Microbiol.">
        <title>Lysinibacillus chungkukjangi sp. nov., isolated from Chungkukjang, Korean fermented soybean food.</title>
        <authorList>
            <person name="Kim S.J."/>
            <person name="Jang Y.H."/>
            <person name="Hamada M."/>
            <person name="Ahn J.H."/>
            <person name="Weon H.Y."/>
            <person name="Suzuki K."/>
            <person name="Whang K.S."/>
            <person name="Kwon S.W."/>
        </authorList>
    </citation>
    <scope>NUCLEOTIDE SEQUENCE [LARGE SCALE GENOMIC DNA]</scope>
    <source>
        <strain evidence="2 3">MCCC 1A12701</strain>
    </source>
</reference>
<evidence type="ECO:0000313" key="3">
    <source>
        <dbReference type="Proteomes" id="UP000274033"/>
    </source>
</evidence>
<evidence type="ECO:0000259" key="1">
    <source>
        <dbReference type="Pfam" id="PF14192"/>
    </source>
</evidence>
<keyword evidence="3" id="KW-1185">Reference proteome</keyword>
<accession>A0A3N9ULK1</accession>
<dbReference type="AlphaFoldDB" id="A0A3N9ULK1"/>
<evidence type="ECO:0000313" key="2">
    <source>
        <dbReference type="EMBL" id="RQW76168.1"/>
    </source>
</evidence>
<name>A0A3N9ULK1_9BACI</name>
<dbReference type="RefSeq" id="WP_124761737.1">
    <property type="nucleotide sequence ID" value="NZ_JAFBDY010000001.1"/>
</dbReference>
<dbReference type="Proteomes" id="UP000274033">
    <property type="component" value="Unassembled WGS sequence"/>
</dbReference>
<dbReference type="OrthoDB" id="9813511at2"/>
<organism evidence="2 3">
    <name type="scientific">Lysinibacillus composti</name>
    <dbReference type="NCBI Taxonomy" id="720633"/>
    <lineage>
        <taxon>Bacteria</taxon>
        <taxon>Bacillati</taxon>
        <taxon>Bacillota</taxon>
        <taxon>Bacilli</taxon>
        <taxon>Bacillales</taxon>
        <taxon>Bacillaceae</taxon>
        <taxon>Lysinibacillus</taxon>
    </lineage>
</organism>
<feature type="domain" description="DUF4314" evidence="1">
    <location>
        <begin position="13"/>
        <end position="76"/>
    </location>
</feature>
<gene>
    <name evidence="2" type="ORF">EBB45_01055</name>
</gene>